<protein>
    <submittedName>
        <fullName evidence="2">Putative secreted protein</fullName>
    </submittedName>
</protein>
<evidence type="ECO:0000256" key="1">
    <source>
        <dbReference type="SAM" id="SignalP"/>
    </source>
</evidence>
<feature type="chain" id="PRO_5014630238" evidence="1">
    <location>
        <begin position="21"/>
        <end position="70"/>
    </location>
</feature>
<keyword evidence="1" id="KW-0732">Signal</keyword>
<dbReference type="EMBL" id="GGFK01014191">
    <property type="protein sequence ID" value="MBW47512.1"/>
    <property type="molecule type" value="Transcribed_RNA"/>
</dbReference>
<name>A0A2M4B3G5_9DIPT</name>
<organism evidence="2">
    <name type="scientific">Anopheles triannulatus</name>
    <dbReference type="NCBI Taxonomy" id="58253"/>
    <lineage>
        <taxon>Eukaryota</taxon>
        <taxon>Metazoa</taxon>
        <taxon>Ecdysozoa</taxon>
        <taxon>Arthropoda</taxon>
        <taxon>Hexapoda</taxon>
        <taxon>Insecta</taxon>
        <taxon>Pterygota</taxon>
        <taxon>Neoptera</taxon>
        <taxon>Endopterygota</taxon>
        <taxon>Diptera</taxon>
        <taxon>Nematocera</taxon>
        <taxon>Culicoidea</taxon>
        <taxon>Culicidae</taxon>
        <taxon>Anophelinae</taxon>
        <taxon>Anopheles</taxon>
    </lineage>
</organism>
<accession>A0A2M4B3G5</accession>
<sequence length="70" mass="7339">MQPASFALLVGLANCNFTNAGCCVLLLPPCLSLVARSNFRSAPPAHASSVGVSLANIFATNQTTICRRFL</sequence>
<proteinExistence type="predicted"/>
<reference evidence="2" key="1">
    <citation type="submission" date="2018-01" db="EMBL/GenBank/DDBJ databases">
        <title>An insight into the sialome of Amazonian anophelines.</title>
        <authorList>
            <person name="Ribeiro J.M."/>
            <person name="Scarpassa V."/>
            <person name="Calvo E."/>
        </authorList>
    </citation>
    <scope>NUCLEOTIDE SEQUENCE</scope>
    <source>
        <tissue evidence="2">Salivary glands</tissue>
    </source>
</reference>
<dbReference type="AlphaFoldDB" id="A0A2M4B3G5"/>
<evidence type="ECO:0000313" key="2">
    <source>
        <dbReference type="EMBL" id="MBW47512.1"/>
    </source>
</evidence>
<feature type="signal peptide" evidence="1">
    <location>
        <begin position="1"/>
        <end position="20"/>
    </location>
</feature>